<dbReference type="Proteomes" id="UP001287286">
    <property type="component" value="Unassembled WGS sequence"/>
</dbReference>
<name>A0ABR0BXE1_PURLI</name>
<evidence type="ECO:0000259" key="2">
    <source>
        <dbReference type="Pfam" id="PF00149"/>
    </source>
</evidence>
<keyword evidence="4" id="KW-1185">Reference proteome</keyword>
<dbReference type="InterPro" id="IPR004843">
    <property type="entry name" value="Calcineurin-like_PHP"/>
</dbReference>
<protein>
    <recommendedName>
        <fullName evidence="2">Calcineurin-like phosphoesterase domain-containing protein</fullName>
    </recommendedName>
</protein>
<dbReference type="Gene3D" id="3.60.21.10">
    <property type="match status" value="1"/>
</dbReference>
<dbReference type="PANTHER" id="PTHR37844:SF2">
    <property type="entry name" value="SER_THR PROTEIN PHOSPHATASE SUPERFAMILY (AFU_ORTHOLOGUE AFUA_1G14840)"/>
    <property type="match status" value="1"/>
</dbReference>
<gene>
    <name evidence="3" type="ORF">Purlil1_7093</name>
</gene>
<evidence type="ECO:0000256" key="1">
    <source>
        <dbReference type="SAM" id="MobiDB-lite"/>
    </source>
</evidence>
<comment type="caution">
    <text evidence="3">The sequence shown here is derived from an EMBL/GenBank/DDBJ whole genome shotgun (WGS) entry which is preliminary data.</text>
</comment>
<feature type="domain" description="Calcineurin-like phosphoesterase" evidence="2">
    <location>
        <begin position="80"/>
        <end position="298"/>
    </location>
</feature>
<dbReference type="SUPFAM" id="SSF56300">
    <property type="entry name" value="Metallo-dependent phosphatases"/>
    <property type="match status" value="1"/>
</dbReference>
<feature type="region of interest" description="Disordered" evidence="1">
    <location>
        <begin position="30"/>
        <end position="55"/>
    </location>
</feature>
<evidence type="ECO:0000313" key="4">
    <source>
        <dbReference type="Proteomes" id="UP001287286"/>
    </source>
</evidence>
<accession>A0ABR0BXE1</accession>
<dbReference type="PANTHER" id="PTHR37844">
    <property type="entry name" value="SER/THR PROTEIN PHOSPHATASE SUPERFAMILY (AFU_ORTHOLOGUE AFUA_1G14840)"/>
    <property type="match status" value="1"/>
</dbReference>
<sequence length="345" mass="37707">MACIVSSANIVRRKGAGQIGDSSLVSRHGTTAAQQQHSFVPPPTAPPTLPPSHQAATSDMGILRAVRELITPAASPRVQILSDLHLEVGQQYSSYTFPATAPFLLLGGDIGRLIDYDAYLQFLGAQVSRYKKVFLVLGNHEFYGLDYDAGIEEARRLAAEPRLVGGLVLLHRAHWDDPDSGLTVVGCTLWSAIPEDVYEVVRAKVSDFKKIPGWTPQRHNQVHAEEVAWLRERVASIAAADDGRGRRLLVATHHAPCVEGSSSPAHASNPWTPAFATDIIQEGEWEGVKAWAFGHTHYSTTFMRNGIKLIANQRGYVLPGSAAQKDGDKKRKGAHEFDAHRFITV</sequence>
<evidence type="ECO:0000313" key="3">
    <source>
        <dbReference type="EMBL" id="KAK4088542.1"/>
    </source>
</evidence>
<dbReference type="EMBL" id="JAWRVI010000024">
    <property type="protein sequence ID" value="KAK4088542.1"/>
    <property type="molecule type" value="Genomic_DNA"/>
</dbReference>
<dbReference type="Pfam" id="PF00149">
    <property type="entry name" value="Metallophos"/>
    <property type="match status" value="1"/>
</dbReference>
<feature type="compositionally biased region" description="Pro residues" evidence="1">
    <location>
        <begin position="40"/>
        <end position="50"/>
    </location>
</feature>
<proteinExistence type="predicted"/>
<dbReference type="InterPro" id="IPR029052">
    <property type="entry name" value="Metallo-depent_PP-like"/>
</dbReference>
<organism evidence="3 4">
    <name type="scientific">Purpureocillium lilacinum</name>
    <name type="common">Paecilomyces lilacinus</name>
    <dbReference type="NCBI Taxonomy" id="33203"/>
    <lineage>
        <taxon>Eukaryota</taxon>
        <taxon>Fungi</taxon>
        <taxon>Dikarya</taxon>
        <taxon>Ascomycota</taxon>
        <taxon>Pezizomycotina</taxon>
        <taxon>Sordariomycetes</taxon>
        <taxon>Hypocreomycetidae</taxon>
        <taxon>Hypocreales</taxon>
        <taxon>Ophiocordycipitaceae</taxon>
        <taxon>Purpureocillium</taxon>
    </lineage>
</organism>
<reference evidence="3 4" key="1">
    <citation type="journal article" date="2024" name="Microbiol. Resour. Announc.">
        <title>Genome annotations for the ascomycete fungi Trichoderma harzianum, Trichoderma aggressivum, and Purpureocillium lilacinum.</title>
        <authorList>
            <person name="Beijen E.P.W."/>
            <person name="Ohm R.A."/>
        </authorList>
    </citation>
    <scope>NUCLEOTIDE SEQUENCE [LARGE SCALE GENOMIC DNA]</scope>
    <source>
        <strain evidence="3 4">CBS 150709</strain>
    </source>
</reference>